<sequence length="234" mass="26329">MPVPEPAPAWIISLSNASQVASAYGIIVPLGIGLGRWRSLSGPARAVVWYFAFWAVEAVLDYWTRRQHLSNAYTFHLSVLVETWLLGWAYHRALRDARLKSWLLLAQGVFTAVALADATILSGLNQTNQYARAVQVVLMLVYALAYFEQWVRELRARSPWHDFMFLVSVGLTIYYTGSVMGFLTLKPDPRFSQLVAYTTAIVINGAYLIALVLMTLALWRDGRMQPASSFRQPA</sequence>
<evidence type="ECO:0000313" key="1">
    <source>
        <dbReference type="EMBL" id="KAA9332394.1"/>
    </source>
</evidence>
<name>A0A7L4ZUX4_9BACT</name>
<dbReference type="AlphaFoldDB" id="A0A7L4ZUX4"/>
<gene>
    <name evidence="1" type="ORF">F0P96_13045</name>
</gene>
<dbReference type="RefSeq" id="WP_151079335.1">
    <property type="nucleotide sequence ID" value="NZ_CP047647.1"/>
</dbReference>
<proteinExistence type="predicted"/>
<comment type="caution">
    <text evidence="1">The sequence shown here is derived from an EMBL/GenBank/DDBJ whole genome shotgun (WGS) entry which is preliminary data.</text>
</comment>
<dbReference type="EMBL" id="VTWU01000004">
    <property type="protein sequence ID" value="KAA9332394.1"/>
    <property type="molecule type" value="Genomic_DNA"/>
</dbReference>
<accession>A0A7L4ZUX4</accession>
<keyword evidence="2" id="KW-1185">Reference proteome</keyword>
<protein>
    <submittedName>
        <fullName evidence="1">Uncharacterized protein</fullName>
    </submittedName>
</protein>
<dbReference type="Proteomes" id="UP000326380">
    <property type="component" value="Unassembled WGS sequence"/>
</dbReference>
<reference evidence="1 2" key="1">
    <citation type="submission" date="2019-09" db="EMBL/GenBank/DDBJ databases">
        <title>Genome sequence of Hymenobacter sp. M3.</title>
        <authorList>
            <person name="Srinivasan S."/>
        </authorList>
    </citation>
    <scope>NUCLEOTIDE SEQUENCE [LARGE SCALE GENOMIC DNA]</scope>
    <source>
        <strain evidence="1 2">M3</strain>
    </source>
</reference>
<evidence type="ECO:0000313" key="2">
    <source>
        <dbReference type="Proteomes" id="UP000326380"/>
    </source>
</evidence>
<organism evidence="1 2">
    <name type="scientific">Hymenobacter busanensis</name>
    <dbReference type="NCBI Taxonomy" id="2607656"/>
    <lineage>
        <taxon>Bacteria</taxon>
        <taxon>Pseudomonadati</taxon>
        <taxon>Bacteroidota</taxon>
        <taxon>Cytophagia</taxon>
        <taxon>Cytophagales</taxon>
        <taxon>Hymenobacteraceae</taxon>
        <taxon>Hymenobacter</taxon>
    </lineage>
</organism>